<reference evidence="3 4" key="1">
    <citation type="submission" date="2015-10" db="EMBL/GenBank/DDBJ databases">
        <title>Conservation of the essential genome among Caulobacter and Brevundimonas species.</title>
        <authorList>
            <person name="Scott D."/>
            <person name="Ely B."/>
        </authorList>
    </citation>
    <scope>NUCLEOTIDE SEQUENCE [LARGE SCALE GENOMIC DNA]</scope>
    <source>
        <strain evidence="3 4">CB4</strain>
        <plasmid evidence="4">CB4 Plasmid</plasmid>
    </source>
</reference>
<dbReference type="KEGG" id="chq:AQ619_18195"/>
<accession>A0A0P0P4H7</accession>
<organism evidence="3 4">
    <name type="scientific">Caulobacter henricii</name>
    <dbReference type="NCBI Taxonomy" id="69395"/>
    <lineage>
        <taxon>Bacteria</taxon>
        <taxon>Pseudomonadati</taxon>
        <taxon>Pseudomonadota</taxon>
        <taxon>Alphaproteobacteria</taxon>
        <taxon>Caulobacterales</taxon>
        <taxon>Caulobacteraceae</taxon>
        <taxon>Caulobacter</taxon>
    </lineage>
</organism>
<dbReference type="AlphaFoldDB" id="A0A0P0P4H7"/>
<sequence length="122" mass="12643">MLRHALAFLAALALAFSPLAVNAAQADCDMTGMDMSAMSMAVPAATTASDTAQDPCCDHGKAMSAKDCARACATNCALAVAVPAEGAIDYSPIAYRIETRWSNTSGRTHDPGQDDPPPRSLI</sequence>
<evidence type="ECO:0000313" key="3">
    <source>
        <dbReference type="EMBL" id="ALL15421.1"/>
    </source>
</evidence>
<evidence type="ECO:0000313" key="4">
    <source>
        <dbReference type="Proteomes" id="UP000056905"/>
    </source>
</evidence>
<keyword evidence="2" id="KW-0732">Signal</keyword>
<name>A0A0P0P4H7_9CAUL</name>
<feature type="chain" id="PRO_5006052780" evidence="2">
    <location>
        <begin position="24"/>
        <end position="122"/>
    </location>
</feature>
<dbReference type="EMBL" id="CP013003">
    <property type="protein sequence ID" value="ALL15421.1"/>
    <property type="molecule type" value="Genomic_DNA"/>
</dbReference>
<geneLocation type="plasmid" evidence="4">
    <name>CB4 Plasmid</name>
</geneLocation>
<gene>
    <name evidence="3" type="ORF">AQ619_18195</name>
</gene>
<proteinExistence type="predicted"/>
<feature type="signal peptide" evidence="2">
    <location>
        <begin position="1"/>
        <end position="23"/>
    </location>
</feature>
<dbReference type="OrthoDB" id="7188902at2"/>
<protein>
    <submittedName>
        <fullName evidence="3">Uncharacterized protein</fullName>
    </submittedName>
</protein>
<keyword evidence="3" id="KW-0614">Plasmid</keyword>
<dbReference type="Proteomes" id="UP000056905">
    <property type="component" value="Plasmid pCB4"/>
</dbReference>
<evidence type="ECO:0000256" key="1">
    <source>
        <dbReference type="SAM" id="MobiDB-lite"/>
    </source>
</evidence>
<feature type="region of interest" description="Disordered" evidence="1">
    <location>
        <begin position="101"/>
        <end position="122"/>
    </location>
</feature>
<evidence type="ECO:0000256" key="2">
    <source>
        <dbReference type="SAM" id="SignalP"/>
    </source>
</evidence>
<keyword evidence="4" id="KW-1185">Reference proteome</keyword>
<dbReference type="RefSeq" id="WP_062151901.1">
    <property type="nucleotide sequence ID" value="NZ_CP013003.1"/>
</dbReference>